<dbReference type="Proteomes" id="UP000078542">
    <property type="component" value="Unassembled WGS sequence"/>
</dbReference>
<proteinExistence type="predicted"/>
<reference evidence="1 2" key="1">
    <citation type="submission" date="2016-03" db="EMBL/GenBank/DDBJ databases">
        <title>Cyphomyrmex costatus WGS genome.</title>
        <authorList>
            <person name="Nygaard S."/>
            <person name="Hu H."/>
            <person name="Boomsma J."/>
            <person name="Zhang G."/>
        </authorList>
    </citation>
    <scope>NUCLEOTIDE SEQUENCE [LARGE SCALE GENOMIC DNA]</scope>
    <source>
        <strain evidence="1">MS0001</strain>
        <tissue evidence="1">Whole body</tissue>
    </source>
</reference>
<gene>
    <name evidence="1" type="ORF">ALC62_13002</name>
</gene>
<protein>
    <submittedName>
        <fullName evidence="1">Uncharacterized protein</fullName>
    </submittedName>
</protein>
<sequence>MMLQEHSECIPRHIALMRKCRLENESEKGSPKSAFRALETAFFAVKGRDKREQWILFANEYSLDDRQEMARPRRLKTNSKETDILQLSSLRAGARHDG</sequence>
<keyword evidence="2" id="KW-1185">Reference proteome</keyword>
<name>A0A195C855_9HYME</name>
<dbReference type="EMBL" id="KQ978220">
    <property type="protein sequence ID" value="KYM96351.1"/>
    <property type="molecule type" value="Genomic_DNA"/>
</dbReference>
<accession>A0A195C855</accession>
<evidence type="ECO:0000313" key="2">
    <source>
        <dbReference type="Proteomes" id="UP000078542"/>
    </source>
</evidence>
<organism evidence="1 2">
    <name type="scientific">Cyphomyrmex costatus</name>
    <dbReference type="NCBI Taxonomy" id="456900"/>
    <lineage>
        <taxon>Eukaryota</taxon>
        <taxon>Metazoa</taxon>
        <taxon>Ecdysozoa</taxon>
        <taxon>Arthropoda</taxon>
        <taxon>Hexapoda</taxon>
        <taxon>Insecta</taxon>
        <taxon>Pterygota</taxon>
        <taxon>Neoptera</taxon>
        <taxon>Endopterygota</taxon>
        <taxon>Hymenoptera</taxon>
        <taxon>Apocrita</taxon>
        <taxon>Aculeata</taxon>
        <taxon>Formicoidea</taxon>
        <taxon>Formicidae</taxon>
        <taxon>Myrmicinae</taxon>
        <taxon>Cyphomyrmex</taxon>
    </lineage>
</organism>
<dbReference type="AlphaFoldDB" id="A0A195C855"/>
<evidence type="ECO:0000313" key="1">
    <source>
        <dbReference type="EMBL" id="KYM96351.1"/>
    </source>
</evidence>